<dbReference type="InterPro" id="IPR052387">
    <property type="entry name" value="Fibrocystin"/>
</dbReference>
<dbReference type="NCBIfam" id="TIGR04183">
    <property type="entry name" value="Por_Secre_tail"/>
    <property type="match status" value="1"/>
</dbReference>
<dbReference type="AlphaFoldDB" id="A0A1G8ZKD1"/>
<dbReference type="OrthoDB" id="9765926at2"/>
<reference evidence="4 5" key="1">
    <citation type="submission" date="2016-10" db="EMBL/GenBank/DDBJ databases">
        <authorList>
            <person name="de Groot N.N."/>
        </authorList>
    </citation>
    <scope>NUCLEOTIDE SEQUENCE [LARGE SCALE GENOMIC DNA]</scope>
    <source>
        <strain evidence="4 5">CGMCC 1.10076</strain>
    </source>
</reference>
<dbReference type="CDD" id="cd00603">
    <property type="entry name" value="IPT_PCSR"/>
    <property type="match status" value="1"/>
</dbReference>
<feature type="domain" description="IPT/TIG" evidence="3">
    <location>
        <begin position="471"/>
        <end position="552"/>
    </location>
</feature>
<dbReference type="PANTHER" id="PTHR46769">
    <property type="entry name" value="POLYCYSTIC KIDNEY AND HEPATIC DISEASE 1 (AUTOSOMAL RECESSIVE)-LIKE 1"/>
    <property type="match status" value="1"/>
</dbReference>
<evidence type="ECO:0000256" key="1">
    <source>
        <dbReference type="ARBA" id="ARBA00022729"/>
    </source>
</evidence>
<dbReference type="Gene3D" id="2.120.10.30">
    <property type="entry name" value="TolB, C-terminal domain"/>
    <property type="match status" value="1"/>
</dbReference>
<dbReference type="RefSeq" id="WP_091396307.1">
    <property type="nucleotide sequence ID" value="NZ_BKAI01000009.1"/>
</dbReference>
<evidence type="ECO:0000313" key="5">
    <source>
        <dbReference type="Proteomes" id="UP000199580"/>
    </source>
</evidence>
<protein>
    <submittedName>
        <fullName evidence="4">Por secretion system C-terminal sorting domain-containing protein</fullName>
    </submittedName>
</protein>
<evidence type="ECO:0000259" key="3">
    <source>
        <dbReference type="SMART" id="SM00429"/>
    </source>
</evidence>
<name>A0A1G8ZKD1_9FLAO</name>
<feature type="signal peptide" evidence="2">
    <location>
        <begin position="1"/>
        <end position="27"/>
    </location>
</feature>
<proteinExistence type="predicted"/>
<dbReference type="Gene3D" id="2.60.40.10">
    <property type="entry name" value="Immunoglobulins"/>
    <property type="match status" value="2"/>
</dbReference>
<feature type="domain" description="IPT/TIG" evidence="3">
    <location>
        <begin position="37"/>
        <end position="118"/>
    </location>
</feature>
<keyword evidence="5" id="KW-1185">Reference proteome</keyword>
<evidence type="ECO:0000313" key="4">
    <source>
        <dbReference type="EMBL" id="SDK14600.1"/>
    </source>
</evidence>
<organism evidence="4 5">
    <name type="scientific">Flavobacterium noncentrifugens</name>
    <dbReference type="NCBI Taxonomy" id="1128970"/>
    <lineage>
        <taxon>Bacteria</taxon>
        <taxon>Pseudomonadati</taxon>
        <taxon>Bacteroidota</taxon>
        <taxon>Flavobacteriia</taxon>
        <taxon>Flavobacteriales</taxon>
        <taxon>Flavobacteriaceae</taxon>
        <taxon>Flavobacterium</taxon>
    </lineage>
</organism>
<evidence type="ECO:0000256" key="2">
    <source>
        <dbReference type="SAM" id="SignalP"/>
    </source>
</evidence>
<dbReference type="EMBL" id="FNEZ01000004">
    <property type="protein sequence ID" value="SDK14600.1"/>
    <property type="molecule type" value="Genomic_DNA"/>
</dbReference>
<dbReference type="InterPro" id="IPR026444">
    <property type="entry name" value="Secre_tail"/>
</dbReference>
<dbReference type="Pfam" id="PF01833">
    <property type="entry name" value="TIG"/>
    <property type="match status" value="2"/>
</dbReference>
<feature type="chain" id="PRO_5011540767" evidence="2">
    <location>
        <begin position="28"/>
        <end position="639"/>
    </location>
</feature>
<gene>
    <name evidence="4" type="ORF">SAMN04487935_2602</name>
</gene>
<dbReference type="Proteomes" id="UP000199580">
    <property type="component" value="Unassembled WGS sequence"/>
</dbReference>
<keyword evidence="1 2" id="KW-0732">Signal</keyword>
<dbReference type="InterPro" id="IPR002909">
    <property type="entry name" value="IPT_dom"/>
</dbReference>
<dbReference type="STRING" id="1128970.SAMN04487935_2602"/>
<dbReference type="InterPro" id="IPR014756">
    <property type="entry name" value="Ig_E-set"/>
</dbReference>
<dbReference type="SUPFAM" id="SSF82171">
    <property type="entry name" value="DPP6 N-terminal domain-like"/>
    <property type="match status" value="1"/>
</dbReference>
<dbReference type="InterPro" id="IPR013783">
    <property type="entry name" value="Ig-like_fold"/>
</dbReference>
<dbReference type="PANTHER" id="PTHR46769:SF2">
    <property type="entry name" value="FIBROCYSTIN-L ISOFORM 2 PRECURSOR-RELATED"/>
    <property type="match status" value="1"/>
</dbReference>
<dbReference type="Pfam" id="PF18962">
    <property type="entry name" value="Por_Secre_tail"/>
    <property type="match status" value="1"/>
</dbReference>
<accession>A0A1G8ZKD1</accession>
<dbReference type="SUPFAM" id="SSF81296">
    <property type="entry name" value="E set domains"/>
    <property type="match status" value="2"/>
</dbReference>
<dbReference type="InterPro" id="IPR011042">
    <property type="entry name" value="6-blade_b-propeller_TolB-like"/>
</dbReference>
<sequence>MKKITFHFICSLLALIAAAPLYSRLHADKSSYCTLLPPEITSFSPTSGLSGTTVTINGSNFSTTLSDNSVTFNGIPATITAATENVLTVVVPEGAATGAIKVSSGIGQATSSSIFTVFAATSCNALSNNNSKYWYFGNQAAVVFESNGPVALTNSSMSQFEGVATMSDANGNLLFYTNGITIYNRNHQTMQNGDGLLSNSSNTQAAFVVPFPGNPNRYFVITPNSYYYSIVDMALDNGNGAVVADAKNILLTNEGSEKVAGLLAANQTDIWLITYGNSQSRFNTYKITSQGITETPVVSAFPVASGYFGYMKISPDGTKIATANFDQNFHLYDFDAATGIVSNQKIITFPSIGGFGSYGIEFSPNSNLIYLADHRGENRVFQFDITLETPELIANSRVALAANIQALGALQLGPDNKIYLARENSSFLGVINQPNVIGTACDYVADAVNLAGKTSSLGLPGFVASSLVKTEPYIHSFSPTSGNTGTTVTITGINFNTTPSNNFVKINGLEAIVTAASETSLTVTVPAAATTGNFSVEVGCGIVASTAVFTVTNLGIHEEKTNEIILHPNPSGGIFNVLSNGLSGTSEVVVSDVNGRLVYQGKSNLSENPAIDLHHIQSGMYILKIINNDATYTRKIVKN</sequence>
<dbReference type="SMART" id="SM00429">
    <property type="entry name" value="IPT"/>
    <property type="match status" value="2"/>
</dbReference>